<dbReference type="InterPro" id="IPR043716">
    <property type="entry name" value="DUF5657"/>
</dbReference>
<sequence>MTDLGLPIWFFVKIFYLLAFSVYVTFAGILVRQVYLMTQTIEFGIETLLRTFAWAHFMFAIALLLIALLAL</sequence>
<dbReference type="AlphaFoldDB" id="A0A1G1V588"/>
<organism evidence="2 3">
    <name type="scientific">Candidatus Blackburnbacteria bacterium RIFCSPHIGHO2_02_FULL_44_20</name>
    <dbReference type="NCBI Taxonomy" id="1797516"/>
    <lineage>
        <taxon>Bacteria</taxon>
        <taxon>Candidatus Blackburniibacteriota</taxon>
    </lineage>
</organism>
<dbReference type="EMBL" id="MHBZ01000033">
    <property type="protein sequence ID" value="OGY10555.1"/>
    <property type="molecule type" value="Genomic_DNA"/>
</dbReference>
<feature type="transmembrane region" description="Helical" evidence="1">
    <location>
        <begin position="6"/>
        <end position="31"/>
    </location>
</feature>
<dbReference type="Pfam" id="PF18901">
    <property type="entry name" value="DUF5657"/>
    <property type="match status" value="1"/>
</dbReference>
<evidence type="ECO:0000313" key="2">
    <source>
        <dbReference type="EMBL" id="OGY10555.1"/>
    </source>
</evidence>
<gene>
    <name evidence="2" type="ORF">A3D26_00445</name>
</gene>
<feature type="transmembrane region" description="Helical" evidence="1">
    <location>
        <begin position="52"/>
        <end position="70"/>
    </location>
</feature>
<keyword evidence="1" id="KW-1133">Transmembrane helix</keyword>
<reference evidence="2 3" key="1">
    <citation type="journal article" date="2016" name="Nat. Commun.">
        <title>Thousands of microbial genomes shed light on interconnected biogeochemical processes in an aquifer system.</title>
        <authorList>
            <person name="Anantharaman K."/>
            <person name="Brown C.T."/>
            <person name="Hug L.A."/>
            <person name="Sharon I."/>
            <person name="Castelle C.J."/>
            <person name="Probst A.J."/>
            <person name="Thomas B.C."/>
            <person name="Singh A."/>
            <person name="Wilkins M.J."/>
            <person name="Karaoz U."/>
            <person name="Brodie E.L."/>
            <person name="Williams K.H."/>
            <person name="Hubbard S.S."/>
            <person name="Banfield J.F."/>
        </authorList>
    </citation>
    <scope>NUCLEOTIDE SEQUENCE [LARGE SCALE GENOMIC DNA]</scope>
</reference>
<evidence type="ECO:0000256" key="1">
    <source>
        <dbReference type="SAM" id="Phobius"/>
    </source>
</evidence>
<accession>A0A1G1V588</accession>
<dbReference type="STRING" id="1797516.A3D26_00445"/>
<proteinExistence type="predicted"/>
<comment type="caution">
    <text evidence="2">The sequence shown here is derived from an EMBL/GenBank/DDBJ whole genome shotgun (WGS) entry which is preliminary data.</text>
</comment>
<keyword evidence="1" id="KW-0472">Membrane</keyword>
<dbReference type="Proteomes" id="UP000178319">
    <property type="component" value="Unassembled WGS sequence"/>
</dbReference>
<name>A0A1G1V588_9BACT</name>
<evidence type="ECO:0000313" key="3">
    <source>
        <dbReference type="Proteomes" id="UP000178319"/>
    </source>
</evidence>
<keyword evidence="1" id="KW-0812">Transmembrane</keyword>
<protein>
    <submittedName>
        <fullName evidence="2">Uncharacterized protein</fullName>
    </submittedName>
</protein>